<reference evidence="3 4" key="1">
    <citation type="submission" date="2016-10" db="EMBL/GenBank/DDBJ databases">
        <authorList>
            <person name="Varghese N."/>
            <person name="Submissions S."/>
        </authorList>
    </citation>
    <scope>NUCLEOTIDE SEQUENCE [LARGE SCALE GENOMIC DNA]</scope>
    <source>
        <strain evidence="3 4">CGMCC 1.12102</strain>
    </source>
</reference>
<evidence type="ECO:0000256" key="1">
    <source>
        <dbReference type="SAM" id="SignalP"/>
    </source>
</evidence>
<dbReference type="EMBL" id="FMUI01000002">
    <property type="protein sequence ID" value="SCX41578.1"/>
    <property type="molecule type" value="Genomic_DNA"/>
</dbReference>
<name>A0A1G4XLM3_9ENTR</name>
<dbReference type="InterPro" id="IPR001279">
    <property type="entry name" value="Metallo-B-lactamas"/>
</dbReference>
<feature type="chain" id="PRO_5032476072" evidence="1">
    <location>
        <begin position="20"/>
        <end position="283"/>
    </location>
</feature>
<dbReference type="InterPro" id="IPR050855">
    <property type="entry name" value="NDM-1-like"/>
</dbReference>
<comment type="caution">
    <text evidence="3">The sequence shown here is derived from an EMBL/GenBank/DDBJ whole genome shotgun (WGS) entry which is preliminary data.</text>
</comment>
<gene>
    <name evidence="3" type="ORF">SAMN02927897_01075</name>
</gene>
<feature type="domain" description="Metallo-beta-lactamase" evidence="2">
    <location>
        <begin position="36"/>
        <end position="218"/>
    </location>
</feature>
<dbReference type="PANTHER" id="PTHR42951:SF14">
    <property type="entry name" value="METALLO-BETA-LACTAMASE SUPERFAMILY PROTEIN"/>
    <property type="match status" value="1"/>
</dbReference>
<dbReference type="Gene3D" id="3.60.15.10">
    <property type="entry name" value="Ribonuclease Z/Hydroxyacylglutathione hydrolase-like"/>
    <property type="match status" value="1"/>
</dbReference>
<evidence type="ECO:0000313" key="3">
    <source>
        <dbReference type="EMBL" id="SCX41578.1"/>
    </source>
</evidence>
<dbReference type="SUPFAM" id="SSF56281">
    <property type="entry name" value="Metallo-hydrolase/oxidoreductase"/>
    <property type="match status" value="1"/>
</dbReference>
<accession>A0A1G4XLM3</accession>
<dbReference type="PANTHER" id="PTHR42951">
    <property type="entry name" value="METALLO-BETA-LACTAMASE DOMAIN-CONTAINING"/>
    <property type="match status" value="1"/>
</dbReference>
<protein>
    <submittedName>
        <fullName evidence="3">Glyoxylase, beta-lactamase superfamily II</fullName>
    </submittedName>
</protein>
<keyword evidence="1" id="KW-0732">Signal</keyword>
<dbReference type="GeneID" id="23847200"/>
<dbReference type="AlphaFoldDB" id="A0A1G4XLM3"/>
<dbReference type="InterPro" id="IPR036866">
    <property type="entry name" value="RibonucZ/Hydroxyglut_hydro"/>
</dbReference>
<organism evidence="3 4">
    <name type="scientific">Kosakonia sacchari</name>
    <dbReference type="NCBI Taxonomy" id="1158459"/>
    <lineage>
        <taxon>Bacteria</taxon>
        <taxon>Pseudomonadati</taxon>
        <taxon>Pseudomonadota</taxon>
        <taxon>Gammaproteobacteria</taxon>
        <taxon>Enterobacterales</taxon>
        <taxon>Enterobacteriaceae</taxon>
        <taxon>Kosakonia</taxon>
    </lineage>
</organism>
<dbReference type="Pfam" id="PF00753">
    <property type="entry name" value="Lactamase_B"/>
    <property type="match status" value="1"/>
</dbReference>
<evidence type="ECO:0000259" key="2">
    <source>
        <dbReference type="SMART" id="SM00849"/>
    </source>
</evidence>
<sequence length="283" mass="30584">MNHKIPGVLLMLASASSVAAPLELQVYNPQEKAIFAVSSTLVSGPTEAILFDAQFSVKDGEKLVEMIKASGKTLKQVVITSGDPDFYFGLEPIVKAWPQVKVVASPEVVKHIEATKEAKLAYWGPQMKDGAPHTLTVPTAITATHFTIDGETLELRHPQSYAAYVWIPANRAILGGTAISSGIHVWSADTQTPAARAQWREVLSEMQHLKPQQVIPGHYLGARPAGDQAITFTLHYLDTFEQALKANKTSAGVIKAMTAAYPKLAEAGSLELSAKVNTGEMKW</sequence>
<feature type="signal peptide" evidence="1">
    <location>
        <begin position="1"/>
        <end position="19"/>
    </location>
</feature>
<dbReference type="NCBIfam" id="NF040580">
    <property type="entry name" value="MBL_fold_Vmh"/>
    <property type="match status" value="1"/>
</dbReference>
<proteinExistence type="predicted"/>
<dbReference type="Proteomes" id="UP000183569">
    <property type="component" value="Unassembled WGS sequence"/>
</dbReference>
<dbReference type="SMART" id="SM00849">
    <property type="entry name" value="Lactamase_B"/>
    <property type="match status" value="1"/>
</dbReference>
<dbReference type="RefSeq" id="WP_017455782.1">
    <property type="nucleotide sequence ID" value="NZ_FMUI01000002.1"/>
</dbReference>
<evidence type="ECO:0000313" key="4">
    <source>
        <dbReference type="Proteomes" id="UP000183569"/>
    </source>
</evidence>
<dbReference type="CDD" id="cd07739">
    <property type="entry name" value="metallo-hydrolase-like_MBL-fold"/>
    <property type="match status" value="1"/>
</dbReference>